<dbReference type="PANTHER" id="PTHR42788">
    <property type="entry name" value="TAURINE IMPORT ATP-BINDING PROTEIN-RELATED"/>
    <property type="match status" value="1"/>
</dbReference>
<dbReference type="GO" id="GO:0016887">
    <property type="term" value="F:ATP hydrolysis activity"/>
    <property type="evidence" value="ECO:0007669"/>
    <property type="project" value="InterPro"/>
</dbReference>
<gene>
    <name evidence="9" type="ORF">SAMN05216276_1002271</name>
</gene>
<organism evidence="9 10">
    <name type="scientific">Streptosporangium subroseum</name>
    <dbReference type="NCBI Taxonomy" id="106412"/>
    <lineage>
        <taxon>Bacteria</taxon>
        <taxon>Bacillati</taxon>
        <taxon>Actinomycetota</taxon>
        <taxon>Actinomycetes</taxon>
        <taxon>Streptosporangiales</taxon>
        <taxon>Streptosporangiaceae</taxon>
        <taxon>Streptosporangium</taxon>
    </lineage>
</organism>
<feature type="compositionally biased region" description="Polar residues" evidence="7">
    <location>
        <begin position="12"/>
        <end position="26"/>
    </location>
</feature>
<dbReference type="SUPFAM" id="SSF52540">
    <property type="entry name" value="P-loop containing nucleoside triphosphate hydrolases"/>
    <property type="match status" value="1"/>
</dbReference>
<evidence type="ECO:0000256" key="3">
    <source>
        <dbReference type="ARBA" id="ARBA00022741"/>
    </source>
</evidence>
<dbReference type="GO" id="GO:0005524">
    <property type="term" value="F:ATP binding"/>
    <property type="evidence" value="ECO:0007669"/>
    <property type="project" value="UniProtKB-KW"/>
</dbReference>
<keyword evidence="6" id="KW-0472">Membrane</keyword>
<sequence>MATELPVIVTSDLETATSGSETATPRDSSRAAIPEPTVRVNGLTRTFGERRVLDGVDLEIRRGEFVALLGRSGSGKSTLLRVLAGLDPGAKGEVEVEGTVAVAFQEPRLVPWKRILANVALGLQAPDPRAAALAALEEVGLGELHGAWPLTLSGGEAQRASLARALVREPDLLLLDEPFSALDALTRITIHRLVLDLWGRHGPGILLVTHDVDEAMLLADRVLVLDRGVIAHESRVDLPRPRHRDHRDLIALRSTLLTRLGVTLEGTT</sequence>
<evidence type="ECO:0000313" key="9">
    <source>
        <dbReference type="EMBL" id="SNS01242.1"/>
    </source>
</evidence>
<reference evidence="9 10" key="1">
    <citation type="submission" date="2017-06" db="EMBL/GenBank/DDBJ databases">
        <authorList>
            <person name="Kim H.J."/>
            <person name="Triplett B.A."/>
        </authorList>
    </citation>
    <scope>NUCLEOTIDE SEQUENCE [LARGE SCALE GENOMIC DNA]</scope>
    <source>
        <strain evidence="9 10">CGMCC 4.2132</strain>
    </source>
</reference>
<evidence type="ECO:0000256" key="2">
    <source>
        <dbReference type="ARBA" id="ARBA00022475"/>
    </source>
</evidence>
<keyword evidence="3" id="KW-0547">Nucleotide-binding</keyword>
<feature type="domain" description="ABC transporter" evidence="8">
    <location>
        <begin position="38"/>
        <end position="252"/>
    </location>
</feature>
<evidence type="ECO:0000256" key="4">
    <source>
        <dbReference type="ARBA" id="ARBA00022840"/>
    </source>
</evidence>
<evidence type="ECO:0000256" key="6">
    <source>
        <dbReference type="ARBA" id="ARBA00023136"/>
    </source>
</evidence>
<proteinExistence type="predicted"/>
<dbReference type="InterPro" id="IPR003439">
    <property type="entry name" value="ABC_transporter-like_ATP-bd"/>
</dbReference>
<keyword evidence="4 9" id="KW-0067">ATP-binding</keyword>
<protein>
    <submittedName>
        <fullName evidence="9">Sulfonate transport system ATP-binding protein</fullName>
    </submittedName>
</protein>
<accession>A0A239B0Z8</accession>
<dbReference type="AlphaFoldDB" id="A0A239B0Z8"/>
<evidence type="ECO:0000313" key="10">
    <source>
        <dbReference type="Proteomes" id="UP000198282"/>
    </source>
</evidence>
<dbReference type="InterPro" id="IPR017871">
    <property type="entry name" value="ABC_transporter-like_CS"/>
</dbReference>
<evidence type="ECO:0000259" key="8">
    <source>
        <dbReference type="PROSITE" id="PS50893"/>
    </source>
</evidence>
<dbReference type="InterPro" id="IPR050166">
    <property type="entry name" value="ABC_transporter_ATP-bind"/>
</dbReference>
<dbReference type="EMBL" id="FZOD01000002">
    <property type="protein sequence ID" value="SNS01242.1"/>
    <property type="molecule type" value="Genomic_DNA"/>
</dbReference>
<dbReference type="PANTHER" id="PTHR42788:SF17">
    <property type="entry name" value="ALIPHATIC SULFONATES IMPORT ATP-BINDING PROTEIN SSUB"/>
    <property type="match status" value="1"/>
</dbReference>
<dbReference type="PROSITE" id="PS50893">
    <property type="entry name" value="ABC_TRANSPORTER_2"/>
    <property type="match status" value="1"/>
</dbReference>
<dbReference type="Pfam" id="PF00005">
    <property type="entry name" value="ABC_tran"/>
    <property type="match status" value="1"/>
</dbReference>
<dbReference type="PROSITE" id="PS00211">
    <property type="entry name" value="ABC_TRANSPORTER_1"/>
    <property type="match status" value="1"/>
</dbReference>
<dbReference type="SMART" id="SM00382">
    <property type="entry name" value="AAA"/>
    <property type="match status" value="1"/>
</dbReference>
<evidence type="ECO:0000256" key="7">
    <source>
        <dbReference type="SAM" id="MobiDB-lite"/>
    </source>
</evidence>
<keyword evidence="1" id="KW-0813">Transport</keyword>
<name>A0A239B0Z8_9ACTN</name>
<keyword evidence="10" id="KW-1185">Reference proteome</keyword>
<keyword evidence="5" id="KW-1278">Translocase</keyword>
<dbReference type="Proteomes" id="UP000198282">
    <property type="component" value="Unassembled WGS sequence"/>
</dbReference>
<dbReference type="Gene3D" id="3.40.50.300">
    <property type="entry name" value="P-loop containing nucleotide triphosphate hydrolases"/>
    <property type="match status" value="1"/>
</dbReference>
<feature type="region of interest" description="Disordered" evidence="7">
    <location>
        <begin position="1"/>
        <end position="30"/>
    </location>
</feature>
<dbReference type="InterPro" id="IPR027417">
    <property type="entry name" value="P-loop_NTPase"/>
</dbReference>
<evidence type="ECO:0000256" key="5">
    <source>
        <dbReference type="ARBA" id="ARBA00022967"/>
    </source>
</evidence>
<keyword evidence="2" id="KW-1003">Cell membrane</keyword>
<dbReference type="InterPro" id="IPR003593">
    <property type="entry name" value="AAA+_ATPase"/>
</dbReference>
<evidence type="ECO:0000256" key="1">
    <source>
        <dbReference type="ARBA" id="ARBA00022448"/>
    </source>
</evidence>